<proteinExistence type="predicted"/>
<evidence type="ECO:0000313" key="2">
    <source>
        <dbReference type="EMBL" id="ASI92777.1"/>
    </source>
</evidence>
<reference evidence="3" key="1">
    <citation type="submission" date="2016-12" db="EMBL/GenBank/DDBJ databases">
        <title>Comparative genomic analysis reveals the diversity, evolution, and environmental adaptation strategies of the genus Vibrio.</title>
        <authorList>
            <person name="Lin H."/>
            <person name="Wang X."/>
            <person name="Zhang X.-H."/>
        </authorList>
    </citation>
    <scope>NUCLEOTIDE SEQUENCE [LARGE SCALE GENOMIC DNA]</scope>
    <source>
        <strain evidence="3">QT6D1</strain>
    </source>
</reference>
<keyword evidence="1" id="KW-0732">Signal</keyword>
<dbReference type="AlphaFoldDB" id="A0AAN1FLF8"/>
<dbReference type="InterPro" id="IPR023614">
    <property type="entry name" value="Porin_dom_sf"/>
</dbReference>
<name>A0AAN1FLF8_9VIBR</name>
<accession>A0AAN1FLF8</accession>
<dbReference type="KEGG" id="vsh:BSZ05_23715"/>
<evidence type="ECO:0008006" key="4">
    <source>
        <dbReference type="Google" id="ProtNLM"/>
    </source>
</evidence>
<evidence type="ECO:0000313" key="3">
    <source>
        <dbReference type="Proteomes" id="UP000197092"/>
    </source>
</evidence>
<dbReference type="RefSeq" id="WP_088878645.1">
    <property type="nucleotide sequence ID" value="NZ_CP018309.1"/>
</dbReference>
<feature type="chain" id="PRO_5043003886" description="Porin" evidence="1">
    <location>
        <begin position="19"/>
        <end position="352"/>
    </location>
</feature>
<dbReference type="SUPFAM" id="SSF56935">
    <property type="entry name" value="Porins"/>
    <property type="match status" value="1"/>
</dbReference>
<gene>
    <name evidence="2" type="ORF">BSZ05_23715</name>
</gene>
<sequence>MKKLAIAIAMILSAPALAESDAATISAEQSSAANISELSSTADKPNNLYDFIENDKLSGVAYAGAELGGNVLFDDQADGNFDQTYMFKVGADLSYSVTDSFSILMGGEARYAWSGLDTKVEATNYVDRFVFGTKTVAGVTTFGKQCGIADVYLGFGDISKEYGLGAEADEAACTDEQLNHHYFGENFDIGAAWEHTNDAWAVGGSATVGPVVIGGTYVDIAKGEYSTDAIDRSEKVYTIGAVAVFDKFNFAAKYDFADVESDGTNAVNNEETEGYALGIAYQATMNLSISSTYNSENYNFDKESNKGGTFDKDDWFTIGASYRLNEHLELVTDYKFTSEDDDKLFLRANVNI</sequence>
<feature type="signal peptide" evidence="1">
    <location>
        <begin position="1"/>
        <end position="18"/>
    </location>
</feature>
<dbReference type="EMBL" id="CP018309">
    <property type="protein sequence ID" value="ASI92777.1"/>
    <property type="molecule type" value="Genomic_DNA"/>
</dbReference>
<protein>
    <recommendedName>
        <fullName evidence="4">Porin</fullName>
    </recommendedName>
</protein>
<evidence type="ECO:0000256" key="1">
    <source>
        <dbReference type="SAM" id="SignalP"/>
    </source>
</evidence>
<organism evidence="2 3">
    <name type="scientific">Vibrio mediterranei</name>
    <dbReference type="NCBI Taxonomy" id="689"/>
    <lineage>
        <taxon>Bacteria</taxon>
        <taxon>Pseudomonadati</taxon>
        <taxon>Pseudomonadota</taxon>
        <taxon>Gammaproteobacteria</taxon>
        <taxon>Vibrionales</taxon>
        <taxon>Vibrionaceae</taxon>
        <taxon>Vibrio</taxon>
    </lineage>
</organism>
<dbReference type="Gene3D" id="2.40.160.10">
    <property type="entry name" value="Porin"/>
    <property type="match status" value="1"/>
</dbReference>
<dbReference type="Proteomes" id="UP000197092">
    <property type="component" value="Chromosome 2"/>
</dbReference>